<reference evidence="4" key="2">
    <citation type="submission" date="2025-09" db="UniProtKB">
        <authorList>
            <consortium name="Ensembl"/>
        </authorList>
    </citation>
    <scope>IDENTIFICATION</scope>
</reference>
<dbReference type="PANTHER" id="PTHR21463">
    <property type="entry name" value="ANGIOPOIETIN-LIKE PROTEIN 8"/>
    <property type="match status" value="1"/>
</dbReference>
<protein>
    <submittedName>
        <fullName evidence="4">Uncharacterized protein</fullName>
    </submittedName>
</protein>
<accession>A0A8C4PX05</accession>
<dbReference type="GO" id="GO:0019216">
    <property type="term" value="P:regulation of lipid metabolic process"/>
    <property type="evidence" value="ECO:0007669"/>
    <property type="project" value="InterPro"/>
</dbReference>
<organism evidence="4 5">
    <name type="scientific">Eptatretus burgeri</name>
    <name type="common">Inshore hagfish</name>
    <dbReference type="NCBI Taxonomy" id="7764"/>
    <lineage>
        <taxon>Eukaryota</taxon>
        <taxon>Metazoa</taxon>
        <taxon>Chordata</taxon>
        <taxon>Craniata</taxon>
        <taxon>Vertebrata</taxon>
        <taxon>Cyclostomata</taxon>
        <taxon>Myxini</taxon>
        <taxon>Myxiniformes</taxon>
        <taxon>Myxinidae</taxon>
        <taxon>Eptatretinae</taxon>
        <taxon>Eptatretus</taxon>
    </lineage>
</organism>
<reference evidence="4" key="1">
    <citation type="submission" date="2025-08" db="UniProtKB">
        <authorList>
            <consortium name="Ensembl"/>
        </authorList>
    </citation>
    <scope>IDENTIFICATION</scope>
</reference>
<feature type="chain" id="PRO_5034771074" evidence="3">
    <location>
        <begin position="29"/>
        <end position="257"/>
    </location>
</feature>
<feature type="signal peptide" evidence="3">
    <location>
        <begin position="1"/>
        <end position="28"/>
    </location>
</feature>
<dbReference type="AlphaFoldDB" id="A0A8C4PX05"/>
<sequence>MRCYIQLLSALLLVVLCISGSPNRPGHALPTDKLSRKPRYALEEEVNLVSYGLIQLGSTFKHYMDKVTGQVNGALRSIREQAADFLRLEATTSELRSREQRLAERTQILEESETALRKDTERLHERLEAIAAEEMDLARKMEHLEKRLNNGSAMEGDEGVQPDIVVLKSFFDGHSKTLSELLSTVQEQRDQIHQQTLKIRELEKKVKVTRRRIKWRQNANKGLGRNRRQRVSTTQAIPQRDRDGIQKQLRGEEETSS</sequence>
<dbReference type="Ensembl" id="ENSEBUT00000002189.1">
    <property type="protein sequence ID" value="ENSEBUP00000001850.1"/>
    <property type="gene ID" value="ENSEBUG00000001515.1"/>
</dbReference>
<dbReference type="InterPro" id="IPR026614">
    <property type="entry name" value="ANGPTL8"/>
</dbReference>
<evidence type="ECO:0000256" key="1">
    <source>
        <dbReference type="SAM" id="Coils"/>
    </source>
</evidence>
<keyword evidence="3" id="KW-0732">Signal</keyword>
<dbReference type="GeneTree" id="ENSGT00910000145759"/>
<evidence type="ECO:0000313" key="4">
    <source>
        <dbReference type="Ensembl" id="ENSEBUP00000001850.1"/>
    </source>
</evidence>
<feature type="region of interest" description="Disordered" evidence="2">
    <location>
        <begin position="215"/>
        <end position="257"/>
    </location>
</feature>
<dbReference type="Proteomes" id="UP000694388">
    <property type="component" value="Unplaced"/>
</dbReference>
<name>A0A8C4PX05_EPTBU</name>
<evidence type="ECO:0000256" key="3">
    <source>
        <dbReference type="SAM" id="SignalP"/>
    </source>
</evidence>
<keyword evidence="5" id="KW-1185">Reference proteome</keyword>
<dbReference type="PANTHER" id="PTHR21463:SF0">
    <property type="entry name" value="ANGIOPOIETIN-LIKE PROTEIN 8"/>
    <property type="match status" value="1"/>
</dbReference>
<proteinExistence type="predicted"/>
<dbReference type="OMA" id="KAQMSDI"/>
<feature type="coiled-coil region" evidence="1">
    <location>
        <begin position="185"/>
        <end position="212"/>
    </location>
</feature>
<evidence type="ECO:0000313" key="5">
    <source>
        <dbReference type="Proteomes" id="UP000694388"/>
    </source>
</evidence>
<feature type="compositionally biased region" description="Basic and acidic residues" evidence="2">
    <location>
        <begin position="239"/>
        <end position="257"/>
    </location>
</feature>
<evidence type="ECO:0000256" key="2">
    <source>
        <dbReference type="SAM" id="MobiDB-lite"/>
    </source>
</evidence>
<keyword evidence="1" id="KW-0175">Coiled coil</keyword>
<dbReference type="GO" id="GO:0070328">
    <property type="term" value="P:triglyceride homeostasis"/>
    <property type="evidence" value="ECO:0007669"/>
    <property type="project" value="InterPro"/>
</dbReference>